<dbReference type="RefSeq" id="WP_088885011.1">
    <property type="nucleotide sequence ID" value="NZ_CP014855.1"/>
</dbReference>
<dbReference type="KEGG" id="tgg:A3K92_03875"/>
<dbReference type="Proteomes" id="UP000250134">
    <property type="component" value="Chromosome"/>
</dbReference>
<dbReference type="EMBL" id="CP014855">
    <property type="protein sequence ID" value="ASJ00673.1"/>
    <property type="molecule type" value="Genomic_DNA"/>
</dbReference>
<feature type="transmembrane region" description="Helical" evidence="1">
    <location>
        <begin position="90"/>
        <end position="112"/>
    </location>
</feature>
<protein>
    <submittedName>
        <fullName evidence="2">Uncharacterized protein</fullName>
    </submittedName>
</protein>
<reference evidence="2 3" key="1">
    <citation type="submission" date="2016-03" db="EMBL/GenBank/DDBJ databases">
        <title>Complete genome sequence of Thermococcus gorgonarius.</title>
        <authorList>
            <person name="Oger P.M."/>
        </authorList>
    </citation>
    <scope>NUCLEOTIDE SEQUENCE [LARGE SCALE GENOMIC DNA]</scope>
    <source>
        <strain evidence="2 3">W-12</strain>
    </source>
</reference>
<keyword evidence="1" id="KW-0812">Transmembrane</keyword>
<feature type="transmembrane region" description="Helical" evidence="1">
    <location>
        <begin position="182"/>
        <end position="201"/>
    </location>
</feature>
<keyword evidence="3" id="KW-1185">Reference proteome</keyword>
<organism evidence="2 3">
    <name type="scientific">Thermococcus gorgonarius</name>
    <dbReference type="NCBI Taxonomy" id="71997"/>
    <lineage>
        <taxon>Archaea</taxon>
        <taxon>Methanobacteriati</taxon>
        <taxon>Methanobacteriota</taxon>
        <taxon>Thermococci</taxon>
        <taxon>Thermococcales</taxon>
        <taxon>Thermococcaceae</taxon>
        <taxon>Thermococcus</taxon>
    </lineage>
</organism>
<keyword evidence="1" id="KW-0472">Membrane</keyword>
<proteinExistence type="predicted"/>
<evidence type="ECO:0000313" key="2">
    <source>
        <dbReference type="EMBL" id="ASJ00673.1"/>
    </source>
</evidence>
<dbReference type="GeneID" id="33331659"/>
<accession>A0A2Z2M644</accession>
<sequence length="322" mass="35904">MDKEKYGPIGGKEYLIAGSLLIIVSRFFGPFSLLAFGLGIVVYLLGLYFWSVEVDSRPLKLFLVEAALLVAALFVLSWSIKWVLLKPSWGIYNIINSLAPAYPLIVASAIVYRFRMGLFAESTGELNFNLAGNLYLIGALLFPVVIGVVLMDLARFVEAYSYWTLPLAAKRNVPLNFSKTKALGVLVVSLILTPVLANVPFTNYDISKRADGVALYLKTSESVTTADILVKVPEEFCGVRIYIDGVEMKPAKYEDMVTWGPLELLLGLPGEGEIRYHFELPKKPNNVTVKLCEEGFEYSWSGEGYIAEKVENWKNVTFELSR</sequence>
<dbReference type="OrthoDB" id="102466at2157"/>
<name>A0A2Z2M644_THEGO</name>
<feature type="transmembrane region" description="Helical" evidence="1">
    <location>
        <begin position="27"/>
        <end position="50"/>
    </location>
</feature>
<evidence type="ECO:0000313" key="3">
    <source>
        <dbReference type="Proteomes" id="UP000250134"/>
    </source>
</evidence>
<feature type="transmembrane region" description="Helical" evidence="1">
    <location>
        <begin position="62"/>
        <end position="84"/>
    </location>
</feature>
<gene>
    <name evidence="2" type="ORF">A3K92_03875</name>
</gene>
<keyword evidence="1" id="KW-1133">Transmembrane helix</keyword>
<evidence type="ECO:0000256" key="1">
    <source>
        <dbReference type="SAM" id="Phobius"/>
    </source>
</evidence>
<dbReference type="AlphaFoldDB" id="A0A2Z2M644"/>
<feature type="transmembrane region" description="Helical" evidence="1">
    <location>
        <begin position="133"/>
        <end position="157"/>
    </location>
</feature>